<evidence type="ECO:0000259" key="2">
    <source>
        <dbReference type="Pfam" id="PF06713"/>
    </source>
</evidence>
<comment type="caution">
    <text evidence="3">The sequence shown here is derived from an EMBL/GenBank/DDBJ whole genome shotgun (WGS) entry which is preliminary data.</text>
</comment>
<name>A0A9X1XY16_9BACL</name>
<evidence type="ECO:0000313" key="3">
    <source>
        <dbReference type="EMBL" id="MCK8487710.1"/>
    </source>
</evidence>
<sequence>MRFKTKRDPLFTSLWTALILVANLVILWPLLLDPQVLSSGGLVGLIVPDVLVTALLGWLAIDISYVFKEEVLFVKGGMFRSKIRYEEITQITRHPNLWVGYRLISSRDAIEIHYRTGALGSVVVSPADQERFIEELIRRNNSIQIVDRS</sequence>
<accession>A0A9X1XY16</accession>
<organism evidence="3 4">
    <name type="scientific">Paenibacillus mellifer</name>
    <dbReference type="NCBI Taxonomy" id="2937794"/>
    <lineage>
        <taxon>Bacteria</taxon>
        <taxon>Bacillati</taxon>
        <taxon>Bacillota</taxon>
        <taxon>Bacilli</taxon>
        <taxon>Bacillales</taxon>
        <taxon>Paenibacillaceae</taxon>
        <taxon>Paenibacillus</taxon>
    </lineage>
</organism>
<feature type="domain" description="Uncharacterized protein YyaB-like PH" evidence="2">
    <location>
        <begin position="64"/>
        <end position="140"/>
    </location>
</feature>
<dbReference type="GO" id="GO:0030153">
    <property type="term" value="P:bacteriocin immunity"/>
    <property type="evidence" value="ECO:0007669"/>
    <property type="project" value="InterPro"/>
</dbReference>
<dbReference type="InterPro" id="IPR009589">
    <property type="entry name" value="PH_YyaB-like"/>
</dbReference>
<dbReference type="EMBL" id="JALPRK010000008">
    <property type="protein sequence ID" value="MCK8487710.1"/>
    <property type="molecule type" value="Genomic_DNA"/>
</dbReference>
<dbReference type="AlphaFoldDB" id="A0A9X1XY16"/>
<keyword evidence="1" id="KW-0812">Transmembrane</keyword>
<evidence type="ECO:0000256" key="1">
    <source>
        <dbReference type="SAM" id="Phobius"/>
    </source>
</evidence>
<dbReference type="RefSeq" id="WP_248551802.1">
    <property type="nucleotide sequence ID" value="NZ_JALPRK010000008.1"/>
</dbReference>
<keyword evidence="1" id="KW-0472">Membrane</keyword>
<dbReference type="Pfam" id="PF06713">
    <property type="entry name" value="bPH_4"/>
    <property type="match status" value="1"/>
</dbReference>
<feature type="transmembrane region" description="Helical" evidence="1">
    <location>
        <begin position="12"/>
        <end position="31"/>
    </location>
</feature>
<keyword evidence="1" id="KW-1133">Transmembrane helix</keyword>
<feature type="transmembrane region" description="Helical" evidence="1">
    <location>
        <begin position="37"/>
        <end position="61"/>
    </location>
</feature>
<reference evidence="3" key="1">
    <citation type="submission" date="2022-04" db="EMBL/GenBank/DDBJ databases">
        <authorList>
            <person name="Seo M.-J."/>
        </authorList>
    </citation>
    <scope>NUCLEOTIDE SEQUENCE</scope>
    <source>
        <strain evidence="3">MBLB2552</strain>
    </source>
</reference>
<protein>
    <submittedName>
        <fullName evidence="3">PH domain-containing protein</fullName>
    </submittedName>
</protein>
<gene>
    <name evidence="3" type="ORF">M0651_11040</name>
</gene>
<proteinExistence type="predicted"/>
<dbReference type="Proteomes" id="UP001139534">
    <property type="component" value="Unassembled WGS sequence"/>
</dbReference>
<keyword evidence="4" id="KW-1185">Reference proteome</keyword>
<evidence type="ECO:0000313" key="4">
    <source>
        <dbReference type="Proteomes" id="UP001139534"/>
    </source>
</evidence>